<reference evidence="2" key="1">
    <citation type="submission" date="2022-11" db="UniProtKB">
        <authorList>
            <consortium name="WormBaseParasite"/>
        </authorList>
    </citation>
    <scope>IDENTIFICATION</scope>
</reference>
<dbReference type="WBParaSite" id="JU765_v2.g16934.t1">
    <property type="protein sequence ID" value="JU765_v2.g16934.t1"/>
    <property type="gene ID" value="JU765_v2.g16934"/>
</dbReference>
<protein>
    <submittedName>
        <fullName evidence="2">RNA-binding protein 8A</fullName>
    </submittedName>
</protein>
<proteinExistence type="predicted"/>
<accession>A0AC34QJW5</accession>
<name>A0AC34QJW5_9BILA</name>
<dbReference type="Proteomes" id="UP000887576">
    <property type="component" value="Unplaced"/>
</dbReference>
<evidence type="ECO:0000313" key="1">
    <source>
        <dbReference type="Proteomes" id="UP000887576"/>
    </source>
</evidence>
<sequence>MSADIEHQEEDVEMESGDELEELRNKATRKRGRGLDDPQRKRLAHKFDTIANGWIIFATNIHEEASEDDVKDKFMEYGDVKNIHFNLDRRTGYAKGYAIVQFEKREEAEKAIKELNGSTFLEQELRVDWCFVVDPGRTKKRRVEELRNKATRKRGRGLDDPQRKRLAHKFDTIANVGNDEVQRSVEGWIIFATNIHEEASEDDVKDKFMEYGDVKNIHFNLDRRTGYAKGYAIVQFEKREEAEKAIKELNGSTFLEQELRVDWCFVVDPGRTKKRRG</sequence>
<organism evidence="1 2">
    <name type="scientific">Panagrolaimus sp. JU765</name>
    <dbReference type="NCBI Taxonomy" id="591449"/>
    <lineage>
        <taxon>Eukaryota</taxon>
        <taxon>Metazoa</taxon>
        <taxon>Ecdysozoa</taxon>
        <taxon>Nematoda</taxon>
        <taxon>Chromadorea</taxon>
        <taxon>Rhabditida</taxon>
        <taxon>Tylenchina</taxon>
        <taxon>Panagrolaimomorpha</taxon>
        <taxon>Panagrolaimoidea</taxon>
        <taxon>Panagrolaimidae</taxon>
        <taxon>Panagrolaimus</taxon>
    </lineage>
</organism>
<evidence type="ECO:0000313" key="2">
    <source>
        <dbReference type="WBParaSite" id="JU765_v2.g16934.t1"/>
    </source>
</evidence>